<accession>A0A7X1Y3R4</accession>
<feature type="non-terminal residue" evidence="1">
    <location>
        <position position="72"/>
    </location>
</feature>
<name>A0A7X1Y3R4_9PSED</name>
<comment type="caution">
    <text evidence="1">The sequence shown here is derived from an EMBL/GenBank/DDBJ whole genome shotgun (WGS) entry which is preliminary data.</text>
</comment>
<reference evidence="1 2" key="1">
    <citation type="submission" date="2019-10" db="EMBL/GenBank/DDBJ databases">
        <title>Evaluation of single-gene subtyping targets for Pseudomonas.</title>
        <authorList>
            <person name="Reichler S.J."/>
            <person name="Orsi R.H."/>
            <person name="Wiedmann M."/>
            <person name="Martin N.H."/>
            <person name="Murphy S.I."/>
        </authorList>
    </citation>
    <scope>NUCLEOTIDE SEQUENCE [LARGE SCALE GENOMIC DNA]</scope>
    <source>
        <strain evidence="1 2">FSL R10-1984</strain>
    </source>
</reference>
<dbReference type="AlphaFoldDB" id="A0A7X1Y3R4"/>
<protein>
    <submittedName>
        <fullName evidence="1">IS110 family transposase</fullName>
    </submittedName>
</protein>
<dbReference type="EMBL" id="WIVW01000209">
    <property type="protein sequence ID" value="MQU29753.1"/>
    <property type="molecule type" value="Genomic_DNA"/>
</dbReference>
<sequence>MARKNQKRFEIIHHDCAGIDVGSREHWVAVNPDRADPPVRKFLTFTDDLIALADWLASLQIKVVAMEATGVY</sequence>
<dbReference type="Proteomes" id="UP000437970">
    <property type="component" value="Unassembled WGS sequence"/>
</dbReference>
<gene>
    <name evidence="1" type="ORF">GHO29_25285</name>
</gene>
<evidence type="ECO:0000313" key="1">
    <source>
        <dbReference type="EMBL" id="MQU29753.1"/>
    </source>
</evidence>
<evidence type="ECO:0000313" key="2">
    <source>
        <dbReference type="Proteomes" id="UP000437970"/>
    </source>
</evidence>
<proteinExistence type="predicted"/>
<organism evidence="1 2">
    <name type="scientific">Pseudomonas helleri</name>
    <dbReference type="NCBI Taxonomy" id="1608996"/>
    <lineage>
        <taxon>Bacteria</taxon>
        <taxon>Pseudomonadati</taxon>
        <taxon>Pseudomonadota</taxon>
        <taxon>Gammaproteobacteria</taxon>
        <taxon>Pseudomonadales</taxon>
        <taxon>Pseudomonadaceae</taxon>
        <taxon>Pseudomonas</taxon>
    </lineage>
</organism>